<keyword evidence="1" id="KW-0472">Membrane</keyword>
<reference evidence="4" key="1">
    <citation type="journal article" date="2020" name="Stud. Mycol.">
        <title>101 Dothideomycetes genomes: A test case for predicting lifestyles and emergence of pathogens.</title>
        <authorList>
            <person name="Haridas S."/>
            <person name="Albert R."/>
            <person name="Binder M."/>
            <person name="Bloem J."/>
            <person name="LaButti K."/>
            <person name="Salamov A."/>
            <person name="Andreopoulos B."/>
            <person name="Baker S."/>
            <person name="Barry K."/>
            <person name="Bills G."/>
            <person name="Bluhm B."/>
            <person name="Cannon C."/>
            <person name="Castanera R."/>
            <person name="Culley D."/>
            <person name="Daum C."/>
            <person name="Ezra D."/>
            <person name="Gonzalez J."/>
            <person name="Henrissat B."/>
            <person name="Kuo A."/>
            <person name="Liang C."/>
            <person name="Lipzen A."/>
            <person name="Lutzoni F."/>
            <person name="Magnuson J."/>
            <person name="Mondo S."/>
            <person name="Nolan M."/>
            <person name="Ohm R."/>
            <person name="Pangilinan J."/>
            <person name="Park H.-J."/>
            <person name="Ramirez L."/>
            <person name="Alfaro M."/>
            <person name="Sun H."/>
            <person name="Tritt A."/>
            <person name="Yoshinaga Y."/>
            <person name="Zwiers L.-H."/>
            <person name="Turgeon B."/>
            <person name="Goodwin S."/>
            <person name="Spatafora J."/>
            <person name="Crous P."/>
            <person name="Grigoriev I."/>
        </authorList>
    </citation>
    <scope>NUCLEOTIDE SEQUENCE [LARGE SCALE GENOMIC DNA]</scope>
    <source>
        <strain evidence="4">CBS 304.66</strain>
    </source>
</reference>
<feature type="chain" id="PRO_5040502191" evidence="2">
    <location>
        <begin position="17"/>
        <end position="591"/>
    </location>
</feature>
<dbReference type="Proteomes" id="UP000800093">
    <property type="component" value="Unassembled WGS sequence"/>
</dbReference>
<evidence type="ECO:0000256" key="1">
    <source>
        <dbReference type="SAM" id="Phobius"/>
    </source>
</evidence>
<keyword evidence="1" id="KW-1133">Transmembrane helix</keyword>
<evidence type="ECO:0000313" key="4">
    <source>
        <dbReference type="Proteomes" id="UP000800093"/>
    </source>
</evidence>
<dbReference type="PANTHER" id="PTHR35041:SF3">
    <property type="entry name" value="FORMYLMETHIONINE DEFORMYLASE-LIKE PROTEIN"/>
    <property type="match status" value="1"/>
</dbReference>
<keyword evidence="2" id="KW-0732">Signal</keyword>
<accession>A0A9P4TQQ1</accession>
<feature type="transmembrane region" description="Helical" evidence="1">
    <location>
        <begin position="104"/>
        <end position="126"/>
    </location>
</feature>
<evidence type="ECO:0000313" key="3">
    <source>
        <dbReference type="EMBL" id="KAF2270247.1"/>
    </source>
</evidence>
<name>A0A9P4TQQ1_9PLEO</name>
<gene>
    <name evidence="3" type="ORF">CC78DRAFT_599658</name>
</gene>
<dbReference type="PANTHER" id="PTHR35041">
    <property type="entry name" value="MEDIATOR OF RNA POLYMERASE II TRANSCRIPTION SUBUNIT 1"/>
    <property type="match status" value="1"/>
</dbReference>
<dbReference type="OrthoDB" id="5322539at2759"/>
<sequence length="591" mass="66504">MIIFFLIGLAMSLAHCIFYPKLRNVIVGDPSAQEEKLRFGTAFSFLAQICLGASVWTSYTQWLWRTVSKTELSVGALNAAFGADSSVLALINIELFKKLRIGSIMALFAWSLLLPPFFTPATLFIVPSQQTNEVNALMPYPSIADSTVGHKFAYSPPLEYGTTEHGDDGDRIFTGPRTILNLIATATASLGEILDIDSPYNNSIYSIQFFGPIIKCLPANTSQTSQISRLLAEEMSIKLNGSIETDNVYYSFVPEYKSNGELIANPQPREQSPSNATNQLWMTFLRTTYNSSGARVKERHYQVCRLHNATYDLNITRDHGFQNIAGSYDLREEVPFPSDVPGSESNMAQHAYSAFMWALADQLVGKFSWYVQPNNDSTSALPSQFGVIESPIARTSLLGSWDLDTFFDLDEEKGLYKVPGGPNLTLSDQRLQDKALAKNRTLDVLIEELSFNTTVSLMHNELLLHEAMSKVFVTEDVNRYSYKAPGLFIPYALAVVFTFICVVLGLYSFVHDDVFPDKKFQDIVVAAEDPEIIQLVKYRKRSMSVVVVGDKVIWRAGSEKRQKEAWMLWKKIWGRKRRGLKEKKRVKKEIV</sequence>
<dbReference type="AlphaFoldDB" id="A0A9P4TQQ1"/>
<feature type="transmembrane region" description="Helical" evidence="1">
    <location>
        <begin position="40"/>
        <end position="59"/>
    </location>
</feature>
<organism evidence="3 4">
    <name type="scientific">Lojkania enalia</name>
    <dbReference type="NCBI Taxonomy" id="147567"/>
    <lineage>
        <taxon>Eukaryota</taxon>
        <taxon>Fungi</taxon>
        <taxon>Dikarya</taxon>
        <taxon>Ascomycota</taxon>
        <taxon>Pezizomycotina</taxon>
        <taxon>Dothideomycetes</taxon>
        <taxon>Pleosporomycetidae</taxon>
        <taxon>Pleosporales</taxon>
        <taxon>Pleosporales incertae sedis</taxon>
        <taxon>Lojkania</taxon>
    </lineage>
</organism>
<dbReference type="EMBL" id="ML986580">
    <property type="protein sequence ID" value="KAF2270247.1"/>
    <property type="molecule type" value="Genomic_DNA"/>
</dbReference>
<feature type="transmembrane region" description="Helical" evidence="1">
    <location>
        <begin position="488"/>
        <end position="510"/>
    </location>
</feature>
<protein>
    <submittedName>
        <fullName evidence="3">Uncharacterized protein</fullName>
    </submittedName>
</protein>
<comment type="caution">
    <text evidence="3">The sequence shown here is derived from an EMBL/GenBank/DDBJ whole genome shotgun (WGS) entry which is preliminary data.</text>
</comment>
<proteinExistence type="predicted"/>
<keyword evidence="1" id="KW-0812">Transmembrane</keyword>
<evidence type="ECO:0000256" key="2">
    <source>
        <dbReference type="SAM" id="SignalP"/>
    </source>
</evidence>
<keyword evidence="4" id="KW-1185">Reference proteome</keyword>
<feature type="signal peptide" evidence="2">
    <location>
        <begin position="1"/>
        <end position="16"/>
    </location>
</feature>